<accession>A0ABN6MAA1</accession>
<dbReference type="RefSeq" id="WP_284152066.1">
    <property type="nucleotide sequence ID" value="NZ_AP025516.1"/>
</dbReference>
<evidence type="ECO:0000313" key="1">
    <source>
        <dbReference type="EMBL" id="BDD88731.1"/>
    </source>
</evidence>
<sequence length="162" mass="18006">MSNNRAKMQPWQVFQAARKYLGADTVARIFNREIRSAHSWAQDPAFTAHRCRSPLELLHALFERLDAVGLGYVARAAIGYLETAVYQEQAGGAIREPLPTIQEEILADYSAVAELQRTIESRGSLADVMRLKQEAMDEIERTVARYVKDTGGADEAAATPRA</sequence>
<dbReference type="EMBL" id="AP025516">
    <property type="protein sequence ID" value="BDD88731.1"/>
    <property type="molecule type" value="Genomic_DNA"/>
</dbReference>
<evidence type="ECO:0000313" key="2">
    <source>
        <dbReference type="Proteomes" id="UP000830055"/>
    </source>
</evidence>
<protein>
    <submittedName>
        <fullName evidence="1">Uncharacterized protein</fullName>
    </submittedName>
</protein>
<organism evidence="1 2">
    <name type="scientific">Desulfofustis limnaeus</name>
    <dbReference type="NCBI Taxonomy" id="2740163"/>
    <lineage>
        <taxon>Bacteria</taxon>
        <taxon>Pseudomonadati</taxon>
        <taxon>Thermodesulfobacteriota</taxon>
        <taxon>Desulfobulbia</taxon>
        <taxon>Desulfobulbales</taxon>
        <taxon>Desulfocapsaceae</taxon>
        <taxon>Desulfofustis</taxon>
    </lineage>
</organism>
<reference evidence="1 2" key="1">
    <citation type="submission" date="2022-01" db="EMBL/GenBank/DDBJ databases">
        <title>Desulfofustis limnae sp. nov., a novel mesophilic sulfate-reducing bacterium isolated from marsh soil.</title>
        <authorList>
            <person name="Watanabe M."/>
            <person name="Takahashi A."/>
            <person name="Kojima H."/>
            <person name="Fukui M."/>
        </authorList>
    </citation>
    <scope>NUCLEOTIDE SEQUENCE [LARGE SCALE GENOMIC DNA]</scope>
    <source>
        <strain evidence="1 2">PPLL</strain>
    </source>
</reference>
<name>A0ABN6MAA1_9BACT</name>
<keyword evidence="2" id="KW-1185">Reference proteome</keyword>
<proteinExistence type="predicted"/>
<dbReference type="Proteomes" id="UP000830055">
    <property type="component" value="Chromosome"/>
</dbReference>
<gene>
    <name evidence="1" type="ORF">DPPLL_30960</name>
</gene>